<evidence type="ECO:0000313" key="2">
    <source>
        <dbReference type="Proteomes" id="UP000185746"/>
    </source>
</evidence>
<organism evidence="1 2">
    <name type="scientific">Sporosarcina ureilytica</name>
    <dbReference type="NCBI Taxonomy" id="298596"/>
    <lineage>
        <taxon>Bacteria</taxon>
        <taxon>Bacillati</taxon>
        <taxon>Bacillota</taxon>
        <taxon>Bacilli</taxon>
        <taxon>Bacillales</taxon>
        <taxon>Caryophanaceae</taxon>
        <taxon>Sporosarcina</taxon>
    </lineage>
</organism>
<reference evidence="1 2" key="1">
    <citation type="submission" date="2016-09" db="EMBL/GenBank/DDBJ databases">
        <title>Complete genome sequence of the Lysinibacillus sphaericus LMG 22257, a specie of Bacillus with ureolytic activity that can effectively biodeposit calcium carbonate.</title>
        <authorList>
            <person name="Yan W."/>
        </authorList>
    </citation>
    <scope>NUCLEOTIDE SEQUENCE [LARGE SCALE GENOMIC DNA]</scope>
    <source>
        <strain evidence="1 2">LMG 22257</strain>
    </source>
</reference>
<dbReference type="EMBL" id="CP017560">
    <property type="protein sequence ID" value="AOV06503.1"/>
    <property type="molecule type" value="Genomic_DNA"/>
</dbReference>
<dbReference type="Pfam" id="PF05991">
    <property type="entry name" value="NYN_YacP"/>
    <property type="match status" value="1"/>
</dbReference>
<keyword evidence="2" id="KW-1185">Reference proteome</keyword>
<evidence type="ECO:0000313" key="1">
    <source>
        <dbReference type="EMBL" id="AOV06503.1"/>
    </source>
</evidence>
<dbReference type="PANTHER" id="PTHR34547:SF1">
    <property type="entry name" value="YACP-LIKE NYN DOMAIN PROTEIN"/>
    <property type="match status" value="1"/>
</dbReference>
<evidence type="ECO:0008006" key="3">
    <source>
        <dbReference type="Google" id="ProtNLM"/>
    </source>
</evidence>
<dbReference type="KEGG" id="surl:BI350_02015"/>
<name>A0A1D8JCS3_9BACL</name>
<dbReference type="CDD" id="cd10912">
    <property type="entry name" value="PIN_YacP-like"/>
    <property type="match status" value="1"/>
</dbReference>
<dbReference type="Proteomes" id="UP000185746">
    <property type="component" value="Chromosome"/>
</dbReference>
<gene>
    <name evidence="1" type="ORF">BI350_02015</name>
</gene>
<dbReference type="RefSeq" id="WP_075526609.1">
    <property type="nucleotide sequence ID" value="NZ_CP017560.1"/>
</dbReference>
<dbReference type="InterPro" id="IPR010298">
    <property type="entry name" value="YacP-like"/>
</dbReference>
<proteinExistence type="predicted"/>
<protein>
    <recommendedName>
        <fullName evidence="3">RNA-binding protein</fullName>
    </recommendedName>
</protein>
<dbReference type="PANTHER" id="PTHR34547">
    <property type="entry name" value="YACP-LIKE NYN DOMAIN PROTEIN"/>
    <property type="match status" value="1"/>
</dbReference>
<dbReference type="AlphaFoldDB" id="A0A1D8JCS3"/>
<accession>A0A1D8JCS3</accession>
<sequence>MKKKNVLIVDGYNIIGAWAELRQLKDRQLEEARNLLIERMAEYKAYTGWRVIVVFDAYLMRGIESKLKKHDVEVLFTRENETADERIEKLVSELLHRRIQIHVATSDFTEQWIIFAQGALRKSARELEIEMKNILTSISGKVKDFESQQPTLKIPLSDEVKEIFEKWRRGIR</sequence>